<dbReference type="PANTHER" id="PTHR46306">
    <property type="entry name" value="BTB/POZ DOMAIN-CONTAINING PROTEIN 9"/>
    <property type="match status" value="1"/>
</dbReference>
<dbReference type="Gene3D" id="1.25.40.420">
    <property type="match status" value="1"/>
</dbReference>
<dbReference type="Pfam" id="PF00651">
    <property type="entry name" value="BTB"/>
    <property type="match status" value="2"/>
</dbReference>
<evidence type="ECO:0000259" key="1">
    <source>
        <dbReference type="PROSITE" id="PS50097"/>
    </source>
</evidence>
<dbReference type="SMART" id="SM00875">
    <property type="entry name" value="BACK"/>
    <property type="match status" value="1"/>
</dbReference>
<feature type="domain" description="BTB" evidence="1">
    <location>
        <begin position="67"/>
        <end position="131"/>
    </location>
</feature>
<accession>A0A1I7Z0T2</accession>
<evidence type="ECO:0000313" key="2">
    <source>
        <dbReference type="Proteomes" id="UP000095287"/>
    </source>
</evidence>
<proteinExistence type="predicted"/>
<protein>
    <submittedName>
        <fullName evidence="3">BTB domain-containing protein</fullName>
    </submittedName>
</protein>
<dbReference type="InterPro" id="IPR000210">
    <property type="entry name" value="BTB/POZ_dom"/>
</dbReference>
<dbReference type="SMART" id="SM00225">
    <property type="entry name" value="BTB"/>
    <property type="match status" value="2"/>
</dbReference>
<name>A0A1I7Z0T2_9BILA</name>
<dbReference type="InterPro" id="IPR011705">
    <property type="entry name" value="BACK"/>
</dbReference>
<organism evidence="2 3">
    <name type="scientific">Steinernema glaseri</name>
    <dbReference type="NCBI Taxonomy" id="37863"/>
    <lineage>
        <taxon>Eukaryota</taxon>
        <taxon>Metazoa</taxon>
        <taxon>Ecdysozoa</taxon>
        <taxon>Nematoda</taxon>
        <taxon>Chromadorea</taxon>
        <taxon>Rhabditida</taxon>
        <taxon>Tylenchina</taxon>
        <taxon>Panagrolaimomorpha</taxon>
        <taxon>Strongyloidoidea</taxon>
        <taxon>Steinernematidae</taxon>
        <taxon>Steinernema</taxon>
    </lineage>
</organism>
<dbReference type="WBParaSite" id="L893_g21451.t1">
    <property type="protein sequence ID" value="L893_g21451.t1"/>
    <property type="gene ID" value="L893_g21451"/>
</dbReference>
<dbReference type="Pfam" id="PF07707">
    <property type="entry name" value="BACK"/>
    <property type="match status" value="1"/>
</dbReference>
<keyword evidence="2" id="KW-1185">Reference proteome</keyword>
<dbReference type="Proteomes" id="UP000095287">
    <property type="component" value="Unplaced"/>
</dbReference>
<evidence type="ECO:0000313" key="3">
    <source>
        <dbReference type="WBParaSite" id="L893_g21451.t1"/>
    </source>
</evidence>
<dbReference type="PANTHER" id="PTHR46306:SF1">
    <property type="entry name" value="BTB_POZ DOMAIN-CONTAINING PROTEIN 9"/>
    <property type="match status" value="1"/>
</dbReference>
<dbReference type="SUPFAM" id="SSF54695">
    <property type="entry name" value="POZ domain"/>
    <property type="match status" value="2"/>
</dbReference>
<dbReference type="AlphaFoldDB" id="A0A1I7Z0T2"/>
<dbReference type="InterPro" id="IPR011333">
    <property type="entry name" value="SKP1/BTB/POZ_sf"/>
</dbReference>
<dbReference type="Gene3D" id="3.30.710.10">
    <property type="entry name" value="Potassium Channel Kv1.1, Chain A"/>
    <property type="match status" value="2"/>
</dbReference>
<feature type="domain" description="BTB" evidence="1">
    <location>
        <begin position="186"/>
        <end position="253"/>
    </location>
</feature>
<dbReference type="PROSITE" id="PS50097">
    <property type="entry name" value="BTB"/>
    <property type="match status" value="2"/>
</dbReference>
<reference evidence="3" key="1">
    <citation type="submission" date="2016-11" db="UniProtKB">
        <authorList>
            <consortium name="WormBaseParasite"/>
        </authorList>
    </citation>
    <scope>IDENTIFICATION</scope>
</reference>
<dbReference type="InterPro" id="IPR052407">
    <property type="entry name" value="BTB_POZ_domain_cont_9"/>
</dbReference>
<dbReference type="GO" id="GO:0005737">
    <property type="term" value="C:cytoplasm"/>
    <property type="evidence" value="ECO:0007669"/>
    <property type="project" value="TreeGrafter"/>
</dbReference>
<sequence>MNLGEVFDVADILENVHRVHQLLDGIARQPEEPSYQLPTEQQSLTTIDHVTEWSDDFRKLLQDKELSDVDFIVGSQRFCCSKMFLSVRSDVFRNILSSEPEQSEFNLEGTSAEAFQAFLDYVHSGKLDMTKLKLPMVVRVEELANKYGFRELEKDIEDYVKNKGQIDHFSKLYEDVGRLLLNTAFSDVTLLVENESFPAHKLVLAARCEYFRAMFFHGMRESSKSKIELVDTPSVAFKALLTYIYTGKVTLLDMELIDVVDLLGLANKYAHKELEHGIGLYLKGVLDSENLCLILTAATVYSIPELADMCLDRIDSTVERLFASEDFRYLQPESVKMIVARDSLCASESQVFQAVKVWVEANSHLPKAELKEVLQQVRLSEIGESELAKFEEQVDLLTDEEEADIHRKRDLLAFYRFPGKLSHRFMFTTRVHFSAS</sequence>